<feature type="transmembrane region" description="Helical" evidence="1">
    <location>
        <begin position="152"/>
        <end position="176"/>
    </location>
</feature>
<feature type="transmembrane region" description="Helical" evidence="1">
    <location>
        <begin position="432"/>
        <end position="449"/>
    </location>
</feature>
<evidence type="ECO:0000256" key="1">
    <source>
        <dbReference type="SAM" id="Phobius"/>
    </source>
</evidence>
<keyword evidence="1" id="KW-0472">Membrane</keyword>
<keyword evidence="1" id="KW-1133">Transmembrane helix</keyword>
<dbReference type="Proteomes" id="UP001169764">
    <property type="component" value="Unassembled WGS sequence"/>
</dbReference>
<feature type="transmembrane region" description="Helical" evidence="1">
    <location>
        <begin position="126"/>
        <end position="146"/>
    </location>
</feature>
<evidence type="ECO:0000313" key="3">
    <source>
        <dbReference type="Proteomes" id="UP001169764"/>
    </source>
</evidence>
<accession>A0ABT8YAX9</accession>
<feature type="transmembrane region" description="Helical" evidence="1">
    <location>
        <begin position="207"/>
        <end position="230"/>
    </location>
</feature>
<feature type="transmembrane region" description="Helical" evidence="1">
    <location>
        <begin position="385"/>
        <end position="412"/>
    </location>
</feature>
<comment type="caution">
    <text evidence="2">The sequence shown here is derived from an EMBL/GenBank/DDBJ whole genome shotgun (WGS) entry which is preliminary data.</text>
</comment>
<feature type="transmembrane region" description="Helical" evidence="1">
    <location>
        <begin position="35"/>
        <end position="54"/>
    </location>
</feature>
<organism evidence="2 3">
    <name type="scientific">Sphingomonas natans</name>
    <dbReference type="NCBI Taxonomy" id="3063330"/>
    <lineage>
        <taxon>Bacteria</taxon>
        <taxon>Pseudomonadati</taxon>
        <taxon>Pseudomonadota</taxon>
        <taxon>Alphaproteobacteria</taxon>
        <taxon>Sphingomonadales</taxon>
        <taxon>Sphingomonadaceae</taxon>
        <taxon>Sphingomonas</taxon>
    </lineage>
</organism>
<feature type="transmembrane region" description="Helical" evidence="1">
    <location>
        <begin position="461"/>
        <end position="480"/>
    </location>
</feature>
<keyword evidence="1" id="KW-0812">Transmembrane</keyword>
<keyword evidence="3" id="KW-1185">Reference proteome</keyword>
<reference evidence="2" key="1">
    <citation type="submission" date="2023-07" db="EMBL/GenBank/DDBJ databases">
        <authorList>
            <person name="Kim M."/>
        </authorList>
    </citation>
    <scope>NUCLEOTIDE SEQUENCE</scope>
    <source>
        <strain evidence="2">BIUV-7</strain>
    </source>
</reference>
<dbReference type="RefSeq" id="WP_303543544.1">
    <property type="nucleotide sequence ID" value="NZ_JAUOTP010000006.1"/>
</dbReference>
<evidence type="ECO:0000313" key="2">
    <source>
        <dbReference type="EMBL" id="MDO6415492.1"/>
    </source>
</evidence>
<evidence type="ECO:0008006" key="4">
    <source>
        <dbReference type="Google" id="ProtNLM"/>
    </source>
</evidence>
<name>A0ABT8YAX9_9SPHN</name>
<protein>
    <recommendedName>
        <fullName evidence="4">Glycosyltransferase RgtA/B/C/D-like domain-containing protein</fullName>
    </recommendedName>
</protein>
<proteinExistence type="predicted"/>
<feature type="transmembrane region" description="Helical" evidence="1">
    <location>
        <begin position="95"/>
        <end position="114"/>
    </location>
</feature>
<dbReference type="EMBL" id="JAUOTP010000006">
    <property type="protein sequence ID" value="MDO6415492.1"/>
    <property type="molecule type" value="Genomic_DNA"/>
</dbReference>
<sequence length="481" mass="51403">MERPARRCGGDEGVRGGAGALSRSALGAIRERRGLAALVLLALAAAALQIAAYWPGILIWDSIRQYREALAGQYDDWHPPAMDWLWRQLTAIHKGPAPMLLLQTGMLWGGLMLLAARAERDGRLRLGLAILAAGLLPIPFALMGAITKDGLMAGALLLAVGLAAWRWRVAAGLLLIAAATIRFNAFFAEVPLALMLLPAAWRAGTVRLGLATIAVALPLVAALPLANALLRAEPSGVGLSLVIFDLGGITEQSGADAFPPQTVADPVAVNHLCYDPAKWDSYAWWVEEPCPMGFNQLRDAFAKAHISPTGWWLRAIAAHPVAYAAHRLAHFSINSRFLIHGPPNVPVFRQTDPNEWGYGITQNGLFRVIDRIAVASEAAPIGWPIWWMAVAAGVLLLSPFVSAGGAALPLAWSSLLYGLGYLPLSVASEMRYHLWTMLAALLAAILAAAAIDWRGVPRARLVAAALPLLIVTALASAWRLG</sequence>
<gene>
    <name evidence="2" type="ORF">Q4F19_13955</name>
</gene>